<evidence type="ECO:0000313" key="2">
    <source>
        <dbReference type="Proteomes" id="UP000663850"/>
    </source>
</evidence>
<dbReference type="Proteomes" id="UP000663850">
    <property type="component" value="Unassembled WGS sequence"/>
</dbReference>
<evidence type="ECO:0000313" key="1">
    <source>
        <dbReference type="EMBL" id="CAE6528010.1"/>
    </source>
</evidence>
<comment type="caution">
    <text evidence="1">The sequence shown here is derived from an EMBL/GenBank/DDBJ whole genome shotgun (WGS) entry which is preliminary data.</text>
</comment>
<sequence length="76" mass="8321">MIMLLPSGTDDNITEWAINPSGPDVYVVHPPPETGHGNIYWTATDISGPIVLEGLEGKPTQHWTFKWEGVEPAIPV</sequence>
<protein>
    <submittedName>
        <fullName evidence="1">Uncharacterized protein</fullName>
    </submittedName>
</protein>
<gene>
    <name evidence="1" type="ORF">RDB_LOCUS126505</name>
</gene>
<dbReference type="AlphaFoldDB" id="A0A8H3DLI8"/>
<organism evidence="1 2">
    <name type="scientific">Rhizoctonia solani</name>
    <dbReference type="NCBI Taxonomy" id="456999"/>
    <lineage>
        <taxon>Eukaryota</taxon>
        <taxon>Fungi</taxon>
        <taxon>Dikarya</taxon>
        <taxon>Basidiomycota</taxon>
        <taxon>Agaricomycotina</taxon>
        <taxon>Agaricomycetes</taxon>
        <taxon>Cantharellales</taxon>
        <taxon>Ceratobasidiaceae</taxon>
        <taxon>Rhizoctonia</taxon>
    </lineage>
</organism>
<proteinExistence type="predicted"/>
<reference evidence="1" key="1">
    <citation type="submission" date="2021-01" db="EMBL/GenBank/DDBJ databases">
        <authorList>
            <person name="Kaushik A."/>
        </authorList>
    </citation>
    <scope>NUCLEOTIDE SEQUENCE</scope>
    <source>
        <strain evidence="1">Type strain: AG8-Rh-89/</strain>
    </source>
</reference>
<name>A0A8H3DLI8_9AGAM</name>
<accession>A0A8H3DLI8</accession>
<dbReference type="EMBL" id="CAJMWZ010006826">
    <property type="protein sequence ID" value="CAE6528010.1"/>
    <property type="molecule type" value="Genomic_DNA"/>
</dbReference>